<accession>A0ABY5NP58</accession>
<dbReference type="Gene3D" id="3.30.70.1280">
    <property type="entry name" value="SP0830-like domains"/>
    <property type="match status" value="1"/>
</dbReference>
<evidence type="ECO:0000313" key="1">
    <source>
        <dbReference type="EMBL" id="UUV20291.1"/>
    </source>
</evidence>
<sequence>MNTYIIFLRAVNVSGKNIIKMADLKVALIEIGFKSVITYIQSGNVVLKSNAEKAVVEQQIKQLIQERFLLDIAVFCLDVQEVETALQNNPFPADAPNNKVFITFMKNIPSEDALHALTTAFQLGNDAFKILHKLLYFYVVDGMGASKMNTNFFEKKLQTIATGRNLNTIRKVIAYAQSI</sequence>
<name>A0ABY5NP58_9FLAO</name>
<protein>
    <submittedName>
        <fullName evidence="1">DUF1697 domain-containing protein</fullName>
    </submittedName>
</protein>
<dbReference type="PANTHER" id="PTHR36439">
    <property type="entry name" value="BLL4334 PROTEIN"/>
    <property type="match status" value="1"/>
</dbReference>
<gene>
    <name evidence="1" type="ORF">NPX36_07900</name>
</gene>
<dbReference type="SUPFAM" id="SSF160379">
    <property type="entry name" value="SP0830-like"/>
    <property type="match status" value="1"/>
</dbReference>
<evidence type="ECO:0000313" key="2">
    <source>
        <dbReference type="Proteomes" id="UP001317001"/>
    </source>
</evidence>
<reference evidence="1 2" key="1">
    <citation type="submission" date="2022-08" db="EMBL/GenBank/DDBJ databases">
        <title>Myroides zhujiangensis sp. nov., a novel bacterium isolated from sediment in the Pearl River Estuary.</title>
        <authorList>
            <person name="Cui L."/>
        </authorList>
    </citation>
    <scope>NUCLEOTIDE SEQUENCE [LARGE SCALE GENOMIC DNA]</scope>
    <source>
        <strain evidence="1 2">SCSIO 72103</strain>
    </source>
</reference>
<dbReference type="PANTHER" id="PTHR36439:SF1">
    <property type="entry name" value="DUF1697 DOMAIN-CONTAINING PROTEIN"/>
    <property type="match status" value="1"/>
</dbReference>
<dbReference type="InterPro" id="IPR012545">
    <property type="entry name" value="DUF1697"/>
</dbReference>
<dbReference type="Pfam" id="PF08002">
    <property type="entry name" value="DUF1697"/>
    <property type="match status" value="1"/>
</dbReference>
<dbReference type="Proteomes" id="UP001317001">
    <property type="component" value="Chromosome"/>
</dbReference>
<organism evidence="1 2">
    <name type="scientific">Paenimyroides aestuarii</name>
    <dbReference type="NCBI Taxonomy" id="2968490"/>
    <lineage>
        <taxon>Bacteria</taxon>
        <taxon>Pseudomonadati</taxon>
        <taxon>Bacteroidota</taxon>
        <taxon>Flavobacteriia</taxon>
        <taxon>Flavobacteriales</taxon>
        <taxon>Flavobacteriaceae</taxon>
        <taxon>Paenimyroides</taxon>
    </lineage>
</organism>
<dbReference type="RefSeq" id="WP_257498198.1">
    <property type="nucleotide sequence ID" value="NZ_CP102382.1"/>
</dbReference>
<keyword evidence="2" id="KW-1185">Reference proteome</keyword>
<dbReference type="EMBL" id="CP102382">
    <property type="protein sequence ID" value="UUV20291.1"/>
    <property type="molecule type" value="Genomic_DNA"/>
</dbReference>
<dbReference type="PIRSF" id="PIRSF008502">
    <property type="entry name" value="UCP008502"/>
    <property type="match status" value="1"/>
</dbReference>
<proteinExistence type="predicted"/>